<feature type="binding site" evidence="11">
    <location>
        <position position="123"/>
    </location>
    <ligand>
        <name>ATP</name>
        <dbReference type="ChEBI" id="CHEBI:30616"/>
    </ligand>
</feature>
<dbReference type="GO" id="GO:0000287">
    <property type="term" value="F:magnesium ion binding"/>
    <property type="evidence" value="ECO:0007669"/>
    <property type="project" value="UniProtKB-UniRule"/>
</dbReference>
<comment type="similarity">
    <text evidence="11">Belongs to the Thz kinase family.</text>
</comment>
<gene>
    <name evidence="13" type="primary">thiM_1</name>
    <name evidence="11" type="synonym">thiM</name>
    <name evidence="12" type="ORF">ASJ82_01300</name>
    <name evidence="13" type="ORF">MSCUN_12990</name>
</gene>
<dbReference type="SUPFAM" id="SSF53613">
    <property type="entry name" value="Ribokinase-like"/>
    <property type="match status" value="1"/>
</dbReference>
<evidence type="ECO:0000256" key="1">
    <source>
        <dbReference type="ARBA" id="ARBA00001771"/>
    </source>
</evidence>
<evidence type="ECO:0000256" key="5">
    <source>
        <dbReference type="ARBA" id="ARBA00022723"/>
    </source>
</evidence>
<dbReference type="InterPro" id="IPR000417">
    <property type="entry name" value="Hyethyz_kinase"/>
</dbReference>
<sequence>MNIKIDEISENLKQIKEKSPLIHCITNVVTVRDCANTLLAIGASPIMANEPDEASDITSIANSLVINIGTLTKEQIKTMQKSAKTAKDNNIPIILDPVGIGVSEIRNQTSIDIIKEVKPTIIRGNLSEIKAVAMLYGILDECNKAKGVDVAETDIISPETLKSNSILIKKIAEKLDTTIAVSGPIDIISDGNDVYTIDNGDQMLSKITGAGCMLTSIMGGYAAITNSLDAAICATLTMDIAGEIAAKQTIANNQGTGSFGIYLMDEFYNMDMEKILTYAKIKKQEL</sequence>
<dbReference type="EC" id="2.7.1.50" evidence="11"/>
<keyword evidence="6 11" id="KW-0547">Nucleotide-binding</keyword>
<keyword evidence="4 11" id="KW-0808">Transferase</keyword>
<dbReference type="Proteomes" id="UP000217528">
    <property type="component" value="Unassembled WGS sequence"/>
</dbReference>
<keyword evidence="8 11" id="KW-0067">ATP-binding</keyword>
<dbReference type="GO" id="GO:0004417">
    <property type="term" value="F:hydroxyethylthiazole kinase activity"/>
    <property type="evidence" value="ECO:0007669"/>
    <property type="project" value="UniProtKB-UniRule"/>
</dbReference>
<dbReference type="EMBL" id="LMVN01000002">
    <property type="protein sequence ID" value="PAV08131.1"/>
    <property type="molecule type" value="Genomic_DNA"/>
</dbReference>
<feature type="binding site" evidence="11">
    <location>
        <position position="47"/>
    </location>
    <ligand>
        <name>substrate</name>
    </ligand>
</feature>
<comment type="cofactor">
    <cofactor evidence="2 11">
        <name>Mg(2+)</name>
        <dbReference type="ChEBI" id="CHEBI:18420"/>
    </cofactor>
</comment>
<keyword evidence="7 11" id="KW-0418">Kinase</keyword>
<dbReference type="GO" id="GO:0005524">
    <property type="term" value="F:ATP binding"/>
    <property type="evidence" value="ECO:0007669"/>
    <property type="project" value="UniProtKB-UniRule"/>
</dbReference>
<dbReference type="CDD" id="cd01170">
    <property type="entry name" value="THZ_kinase"/>
    <property type="match status" value="1"/>
</dbReference>
<dbReference type="RefSeq" id="WP_095608030.1">
    <property type="nucleotide sequence ID" value="NZ_CAUHCB010000006.1"/>
</dbReference>
<dbReference type="NCBIfam" id="NF006830">
    <property type="entry name" value="PRK09355.1"/>
    <property type="match status" value="1"/>
</dbReference>
<keyword evidence="14" id="KW-1185">Reference proteome</keyword>
<keyword evidence="10 11" id="KW-0784">Thiamine biosynthesis</keyword>
<dbReference type="GO" id="GO:0009228">
    <property type="term" value="P:thiamine biosynthetic process"/>
    <property type="evidence" value="ECO:0007669"/>
    <property type="project" value="UniProtKB-KW"/>
</dbReference>
<evidence type="ECO:0000256" key="2">
    <source>
        <dbReference type="ARBA" id="ARBA00001946"/>
    </source>
</evidence>
<evidence type="ECO:0000256" key="3">
    <source>
        <dbReference type="ARBA" id="ARBA00004868"/>
    </source>
</evidence>
<dbReference type="InterPro" id="IPR029056">
    <property type="entry name" value="Ribokinase-like"/>
</dbReference>
<evidence type="ECO:0000313" key="14">
    <source>
        <dbReference type="Proteomes" id="UP000217528"/>
    </source>
</evidence>
<dbReference type="HAMAP" id="MF_00228">
    <property type="entry name" value="Thz_kinase"/>
    <property type="match status" value="1"/>
</dbReference>
<evidence type="ECO:0000313" key="15">
    <source>
        <dbReference type="Proteomes" id="UP000246004"/>
    </source>
</evidence>
<reference evidence="12 14" key="2">
    <citation type="journal article" date="2017" name="BMC Genomics">
        <title>Genomic analysis of methanogenic archaea reveals a shift towards energy conservation.</title>
        <authorList>
            <person name="Gilmore S.P."/>
            <person name="Henske J.K."/>
            <person name="Sexton J.A."/>
            <person name="Solomon K.V."/>
            <person name="Seppala S."/>
            <person name="Yoo J.I."/>
            <person name="Huyett L.M."/>
            <person name="Pressman A."/>
            <person name="Cogan J.Z."/>
            <person name="Kivenson V."/>
            <person name="Peng X."/>
            <person name="Tan Y."/>
            <person name="Valentine D.L."/>
            <person name="O'Malley M.A."/>
        </authorList>
    </citation>
    <scope>NUCLEOTIDE SEQUENCE [LARGE SCALE GENOMIC DNA]</scope>
    <source>
        <strain evidence="12 14">1R-7</strain>
    </source>
</reference>
<feature type="binding site" evidence="11">
    <location>
        <position position="209"/>
    </location>
    <ligand>
        <name>substrate</name>
    </ligand>
</feature>
<dbReference type="EMBL" id="LWMS01000044">
    <property type="protein sequence ID" value="PWL07768.1"/>
    <property type="molecule type" value="Genomic_DNA"/>
</dbReference>
<evidence type="ECO:0000256" key="6">
    <source>
        <dbReference type="ARBA" id="ARBA00022741"/>
    </source>
</evidence>
<comment type="catalytic activity">
    <reaction evidence="1 11">
        <text>5-(2-hydroxyethyl)-4-methylthiazole + ATP = 4-methyl-5-(2-phosphooxyethyl)-thiazole + ADP + H(+)</text>
        <dbReference type="Rhea" id="RHEA:24212"/>
        <dbReference type="ChEBI" id="CHEBI:15378"/>
        <dbReference type="ChEBI" id="CHEBI:17957"/>
        <dbReference type="ChEBI" id="CHEBI:30616"/>
        <dbReference type="ChEBI" id="CHEBI:58296"/>
        <dbReference type="ChEBI" id="CHEBI:456216"/>
        <dbReference type="EC" id="2.7.1.50"/>
    </reaction>
</comment>
<comment type="function">
    <text evidence="11">Catalyzes the phosphorylation of the hydroxyl group of 4-methyl-5-beta-hydroxyethylthiazole (THZ).</text>
</comment>
<dbReference type="UniPathway" id="UPA00060">
    <property type="reaction ID" value="UER00139"/>
</dbReference>
<dbReference type="NCBIfam" id="TIGR00694">
    <property type="entry name" value="thiM"/>
    <property type="match status" value="1"/>
</dbReference>
<evidence type="ECO:0000256" key="11">
    <source>
        <dbReference type="HAMAP-Rule" id="MF_00228"/>
    </source>
</evidence>
<dbReference type="Proteomes" id="UP000246004">
    <property type="component" value="Unassembled WGS sequence"/>
</dbReference>
<proteinExistence type="inferred from homology"/>
<evidence type="ECO:0000256" key="4">
    <source>
        <dbReference type="ARBA" id="ARBA00022679"/>
    </source>
</evidence>
<organism evidence="12 14">
    <name type="scientific">Methanosphaera cuniculi</name>
    <dbReference type="NCBI Taxonomy" id="1077256"/>
    <lineage>
        <taxon>Archaea</taxon>
        <taxon>Methanobacteriati</taxon>
        <taxon>Methanobacteriota</taxon>
        <taxon>Methanomada group</taxon>
        <taxon>Methanobacteria</taxon>
        <taxon>Methanobacteriales</taxon>
        <taxon>Methanobacteriaceae</taxon>
        <taxon>Methanosphaera</taxon>
    </lineage>
</organism>
<dbReference type="GO" id="GO:0009229">
    <property type="term" value="P:thiamine diphosphate biosynthetic process"/>
    <property type="evidence" value="ECO:0007669"/>
    <property type="project" value="UniProtKB-UniRule"/>
</dbReference>
<keyword evidence="9 11" id="KW-0460">Magnesium</keyword>
<evidence type="ECO:0000313" key="12">
    <source>
        <dbReference type="EMBL" id="PAV08131.1"/>
    </source>
</evidence>
<evidence type="ECO:0000256" key="9">
    <source>
        <dbReference type="ARBA" id="ARBA00022842"/>
    </source>
</evidence>
<protein>
    <recommendedName>
        <fullName evidence="11">Hydroxyethylthiazole kinase</fullName>
        <ecNumber evidence="11">2.7.1.50</ecNumber>
    </recommendedName>
    <alternativeName>
        <fullName evidence="11">4-methyl-5-beta-hydroxyethylthiazole kinase</fullName>
        <shortName evidence="11">TH kinase</shortName>
        <shortName evidence="11">Thz kinase</shortName>
    </alternativeName>
</protein>
<comment type="caution">
    <text evidence="12">The sequence shown here is derived from an EMBL/GenBank/DDBJ whole genome shotgun (WGS) entry which is preliminary data.</text>
</comment>
<dbReference type="Pfam" id="PF02110">
    <property type="entry name" value="HK"/>
    <property type="match status" value="1"/>
</dbReference>
<evidence type="ECO:0000256" key="8">
    <source>
        <dbReference type="ARBA" id="ARBA00022840"/>
    </source>
</evidence>
<name>A0A2A2HF81_9EURY</name>
<dbReference type="Gene3D" id="3.40.1190.20">
    <property type="match status" value="1"/>
</dbReference>
<accession>A0A2A2HF81</accession>
<keyword evidence="5 11" id="KW-0479">Metal-binding</keyword>
<dbReference type="PIRSF" id="PIRSF000513">
    <property type="entry name" value="Thz_kinase"/>
    <property type="match status" value="1"/>
</dbReference>
<reference evidence="13 15" key="1">
    <citation type="submission" date="2016-04" db="EMBL/GenBank/DDBJ databases">
        <title>Genome sequence of Methanosphaera cuniculi DSM 4103.</title>
        <authorList>
            <person name="Poehlein A."/>
            <person name="Seedorf H."/>
            <person name="Daniel R."/>
        </authorList>
    </citation>
    <scope>NUCLEOTIDE SEQUENCE [LARGE SCALE GENOMIC DNA]</scope>
    <source>
        <strain evidence="13 15">DSM 4103</strain>
    </source>
</reference>
<evidence type="ECO:0000256" key="7">
    <source>
        <dbReference type="ARBA" id="ARBA00022777"/>
    </source>
</evidence>
<dbReference type="AlphaFoldDB" id="A0A2A2HF81"/>
<evidence type="ECO:0000256" key="10">
    <source>
        <dbReference type="ARBA" id="ARBA00022977"/>
    </source>
</evidence>
<feature type="binding site" evidence="11">
    <location>
        <position position="182"/>
    </location>
    <ligand>
        <name>ATP</name>
        <dbReference type="ChEBI" id="CHEBI:30616"/>
    </ligand>
</feature>
<comment type="pathway">
    <text evidence="3 11">Cofactor biosynthesis; thiamine diphosphate biosynthesis; 4-methyl-5-(2-phosphoethyl)-thiazole from 5-(2-hydroxyethyl)-4-methylthiazole: step 1/1.</text>
</comment>
<evidence type="ECO:0000313" key="13">
    <source>
        <dbReference type="EMBL" id="PWL07768.1"/>
    </source>
</evidence>
<dbReference type="OrthoDB" id="214286at2157"/>
<dbReference type="PRINTS" id="PR01099">
    <property type="entry name" value="HYETHTZKNASE"/>
</dbReference>